<evidence type="ECO:0000313" key="15">
    <source>
        <dbReference type="Proteomes" id="UP000194003"/>
    </source>
</evidence>
<comment type="function">
    <text evidence="2 12">Catalyzes the hydrolysis of UDP-3-O-myristoyl-N-acetylglucosamine to form UDP-3-O-myristoylglucosamine and acetate, the committed step in lipid A biosynthesis.</text>
</comment>
<comment type="catalytic activity">
    <reaction evidence="11 12">
        <text>a UDP-3-O-[(3R)-3-hydroxyacyl]-N-acetyl-alpha-D-glucosamine + H2O = a UDP-3-O-[(3R)-3-hydroxyacyl]-alpha-D-glucosamine + acetate</text>
        <dbReference type="Rhea" id="RHEA:67816"/>
        <dbReference type="ChEBI" id="CHEBI:15377"/>
        <dbReference type="ChEBI" id="CHEBI:30089"/>
        <dbReference type="ChEBI" id="CHEBI:137740"/>
        <dbReference type="ChEBI" id="CHEBI:173225"/>
        <dbReference type="EC" id="3.5.1.108"/>
    </reaction>
</comment>
<accession>A0A1Y2K8K5</accession>
<feature type="binding site" evidence="12">
    <location>
        <position position="133"/>
    </location>
    <ligand>
        <name>Zn(2+)</name>
        <dbReference type="ChEBI" id="CHEBI:29105"/>
    </ligand>
</feature>
<dbReference type="STRING" id="1434232.MAIT1_00035"/>
<keyword evidence="6 12" id="KW-0441">Lipid A biosynthesis</keyword>
<dbReference type="Gene3D" id="3.30.230.20">
    <property type="entry name" value="lpxc deacetylase, domain 1"/>
    <property type="match status" value="1"/>
</dbReference>
<evidence type="ECO:0000256" key="9">
    <source>
        <dbReference type="ARBA" id="ARBA00022833"/>
    </source>
</evidence>
<keyword evidence="8 12" id="KW-0378">Hydrolase</keyword>
<evidence type="ECO:0000256" key="2">
    <source>
        <dbReference type="ARBA" id="ARBA00002923"/>
    </source>
</evidence>
<dbReference type="InterPro" id="IPR004463">
    <property type="entry name" value="UDP-acyl_GlcNac_deAcase"/>
</dbReference>
<dbReference type="EMBL" id="LVJN01000015">
    <property type="protein sequence ID" value="OSM07053.1"/>
    <property type="molecule type" value="Genomic_DNA"/>
</dbReference>
<dbReference type="GO" id="GO:0103117">
    <property type="term" value="F:UDP-3-O-acyl-N-acetylglucosamine deacetylase activity"/>
    <property type="evidence" value="ECO:0007669"/>
    <property type="project" value="UniProtKB-UniRule"/>
</dbReference>
<keyword evidence="15" id="KW-1185">Reference proteome</keyword>
<evidence type="ECO:0000256" key="5">
    <source>
        <dbReference type="ARBA" id="ARBA00022516"/>
    </source>
</evidence>
<evidence type="ECO:0000256" key="12">
    <source>
        <dbReference type="HAMAP-Rule" id="MF_00388"/>
    </source>
</evidence>
<dbReference type="Gene3D" id="3.30.1700.10">
    <property type="entry name" value="lpxc deacetylase, domain 2"/>
    <property type="match status" value="1"/>
</dbReference>
<dbReference type="EC" id="3.5.1.108" evidence="4 12"/>
<organism evidence="14 15">
    <name type="scientific">Magnetofaba australis IT-1</name>
    <dbReference type="NCBI Taxonomy" id="1434232"/>
    <lineage>
        <taxon>Bacteria</taxon>
        <taxon>Pseudomonadati</taxon>
        <taxon>Pseudomonadota</taxon>
        <taxon>Magnetococcia</taxon>
        <taxon>Magnetococcales</taxon>
        <taxon>Magnetococcaceae</taxon>
        <taxon>Magnetofaba</taxon>
    </lineage>
</organism>
<sequence>MLVTQQRQSPWERQEIVGMSTIPVQDFGVKASQADDGDPDQATPSNGASARMDRAMVFQRTLKNTIRCTGIGLHSGEKVHMTLRPAPENSGIVFHRTDLDDSWISAHADQVSDTRLCTTLANERGESISTIEHLMSAFAGLGVDNAFVDVDGPEAPIMDGSAAPFVFLIQCAGLTEQKAPRRYIRIKKAISVEAGDKSARFEPGDGFALRFMLDFDHPMLGRQGAEIQLSETAFVKEISRARTFGFLKEVEALQSMGLARGASLENAIAIGDFRILNEGGLRYENEFVRHKIMDAIGDLYLLGHPIIGCFDGVRSGHALNNELLRKLAATRDAWEFVELNEPLHAPAAAPALTTAPVGLSC</sequence>
<evidence type="ECO:0000256" key="11">
    <source>
        <dbReference type="ARBA" id="ARBA00024535"/>
    </source>
</evidence>
<keyword evidence="10 12" id="KW-0443">Lipid metabolism</keyword>
<dbReference type="Proteomes" id="UP000194003">
    <property type="component" value="Unassembled WGS sequence"/>
</dbReference>
<dbReference type="UniPathway" id="UPA00359">
    <property type="reaction ID" value="UER00478"/>
</dbReference>
<dbReference type="SUPFAM" id="SSF54211">
    <property type="entry name" value="Ribosomal protein S5 domain 2-like"/>
    <property type="match status" value="2"/>
</dbReference>
<evidence type="ECO:0000256" key="7">
    <source>
        <dbReference type="ARBA" id="ARBA00022723"/>
    </source>
</evidence>
<feature type="active site" description="Proton donor" evidence="12">
    <location>
        <position position="317"/>
    </location>
</feature>
<comment type="similarity">
    <text evidence="12">Belongs to the LpxC family.</text>
</comment>
<dbReference type="HAMAP" id="MF_00388">
    <property type="entry name" value="LpxC"/>
    <property type="match status" value="1"/>
</dbReference>
<keyword evidence="7 12" id="KW-0479">Metal-binding</keyword>
<keyword evidence="5 12" id="KW-0444">Lipid biosynthesis</keyword>
<proteinExistence type="inferred from homology"/>
<dbReference type="AlphaFoldDB" id="A0A1Y2K8K5"/>
<dbReference type="InterPro" id="IPR020568">
    <property type="entry name" value="Ribosomal_Su5_D2-typ_SF"/>
</dbReference>
<dbReference type="GO" id="GO:0009245">
    <property type="term" value="P:lipid A biosynthetic process"/>
    <property type="evidence" value="ECO:0007669"/>
    <property type="project" value="UniProtKB-UniRule"/>
</dbReference>
<dbReference type="PANTHER" id="PTHR33694">
    <property type="entry name" value="UDP-3-O-ACYL-N-ACETYLGLUCOSAMINE DEACETYLASE 1, MITOCHONDRIAL-RELATED"/>
    <property type="match status" value="1"/>
</dbReference>
<feature type="region of interest" description="Disordered" evidence="13">
    <location>
        <begin position="30"/>
        <end position="50"/>
    </location>
</feature>
<comment type="cofactor">
    <cofactor evidence="1 12">
        <name>Zn(2+)</name>
        <dbReference type="ChEBI" id="CHEBI:29105"/>
    </cofactor>
</comment>
<keyword evidence="9 12" id="KW-0862">Zinc</keyword>
<evidence type="ECO:0000256" key="10">
    <source>
        <dbReference type="ARBA" id="ARBA00023098"/>
    </source>
</evidence>
<gene>
    <name evidence="12 14" type="primary">lpxC</name>
    <name evidence="14" type="ORF">MAIT1_00035</name>
</gene>
<dbReference type="PANTHER" id="PTHR33694:SF1">
    <property type="entry name" value="UDP-3-O-ACYL-N-ACETYLGLUCOSAMINE DEACETYLASE 1, MITOCHONDRIAL-RELATED"/>
    <property type="match status" value="1"/>
</dbReference>
<reference evidence="14 15" key="1">
    <citation type="journal article" date="2016" name="BMC Genomics">
        <title>Combined genomic and structural analyses of a cultured magnetotactic bacterium reveals its niche adaptation to a dynamic environment.</title>
        <authorList>
            <person name="Araujo A.C."/>
            <person name="Morillo V."/>
            <person name="Cypriano J."/>
            <person name="Teixeira L.C."/>
            <person name="Leao P."/>
            <person name="Lyra S."/>
            <person name="Almeida L.G."/>
            <person name="Bazylinski D.A."/>
            <person name="Vasconcellos A.T."/>
            <person name="Abreu F."/>
            <person name="Lins U."/>
        </authorList>
    </citation>
    <scope>NUCLEOTIDE SEQUENCE [LARGE SCALE GENOMIC DNA]</scope>
    <source>
        <strain evidence="14 15">IT-1</strain>
    </source>
</reference>
<feature type="binding site" evidence="12">
    <location>
        <position position="290"/>
    </location>
    <ligand>
        <name>Zn(2+)</name>
        <dbReference type="ChEBI" id="CHEBI:29105"/>
    </ligand>
</feature>
<evidence type="ECO:0000256" key="3">
    <source>
        <dbReference type="ARBA" id="ARBA00005002"/>
    </source>
</evidence>
<dbReference type="NCBIfam" id="TIGR00325">
    <property type="entry name" value="lpxC"/>
    <property type="match status" value="1"/>
</dbReference>
<name>A0A1Y2K8K5_9PROT</name>
<feature type="binding site" evidence="12">
    <location>
        <position position="294"/>
    </location>
    <ligand>
        <name>Zn(2+)</name>
        <dbReference type="ChEBI" id="CHEBI:29105"/>
    </ligand>
</feature>
<dbReference type="InterPro" id="IPR011334">
    <property type="entry name" value="UDP-acyl_GlcNac_deAcase_C"/>
</dbReference>
<evidence type="ECO:0000256" key="8">
    <source>
        <dbReference type="ARBA" id="ARBA00022801"/>
    </source>
</evidence>
<comment type="pathway">
    <text evidence="3 12">Glycolipid biosynthesis; lipid IV(A) biosynthesis; lipid IV(A) from (3R)-3-hydroxytetradecanoyl-[acyl-carrier-protein] and UDP-N-acetyl-alpha-D-glucosamine: step 2/6.</text>
</comment>
<dbReference type="GO" id="GO:0046872">
    <property type="term" value="F:metal ion binding"/>
    <property type="evidence" value="ECO:0007669"/>
    <property type="project" value="UniProtKB-KW"/>
</dbReference>
<dbReference type="GO" id="GO:0016020">
    <property type="term" value="C:membrane"/>
    <property type="evidence" value="ECO:0007669"/>
    <property type="project" value="GOC"/>
</dbReference>
<evidence type="ECO:0000256" key="13">
    <source>
        <dbReference type="SAM" id="MobiDB-lite"/>
    </source>
</evidence>
<evidence type="ECO:0000256" key="4">
    <source>
        <dbReference type="ARBA" id="ARBA00012745"/>
    </source>
</evidence>
<dbReference type="Pfam" id="PF03331">
    <property type="entry name" value="LpxC"/>
    <property type="match status" value="1"/>
</dbReference>
<comment type="caution">
    <text evidence="14">The sequence shown here is derived from an EMBL/GenBank/DDBJ whole genome shotgun (WGS) entry which is preliminary data.</text>
</comment>
<evidence type="ECO:0000256" key="1">
    <source>
        <dbReference type="ARBA" id="ARBA00001947"/>
    </source>
</evidence>
<protein>
    <recommendedName>
        <fullName evidence="4 12">UDP-3-O-acyl-N-acetylglucosamine deacetylase</fullName>
        <shortName evidence="12">UDP-3-O-acyl-GlcNAc deacetylase</shortName>
        <ecNumber evidence="4 12">3.5.1.108</ecNumber>
    </recommendedName>
    <alternativeName>
        <fullName evidence="12">UDP-3-O-[R-3-hydroxymyristoyl]-N-acetylglucosamine deacetylase</fullName>
    </alternativeName>
</protein>
<evidence type="ECO:0000256" key="6">
    <source>
        <dbReference type="ARBA" id="ARBA00022556"/>
    </source>
</evidence>
<evidence type="ECO:0000313" key="14">
    <source>
        <dbReference type="EMBL" id="OSM07053.1"/>
    </source>
</evidence>
<dbReference type="InterPro" id="IPR015870">
    <property type="entry name" value="UDP-acyl_N-AcGlcN_deAcase_N"/>
</dbReference>